<name>A0A1V9EEP8_9BACT</name>
<keyword evidence="5" id="KW-1185">Reference proteome</keyword>
<evidence type="ECO:0000256" key="1">
    <source>
        <dbReference type="SAM" id="Phobius"/>
    </source>
</evidence>
<dbReference type="RefSeq" id="WP_081202483.1">
    <property type="nucleotide sequence ID" value="NZ_FOCZ01000006.1"/>
</dbReference>
<dbReference type="InterPro" id="IPR012373">
    <property type="entry name" value="Ferrdict_sens_TM"/>
</dbReference>
<evidence type="ECO:0000259" key="3">
    <source>
        <dbReference type="Pfam" id="PF16344"/>
    </source>
</evidence>
<dbReference type="InterPro" id="IPR006860">
    <property type="entry name" value="FecR"/>
</dbReference>
<reference evidence="5" key="1">
    <citation type="submission" date="2016-04" db="EMBL/GenBank/DDBJ databases">
        <authorList>
            <person name="Chen L."/>
            <person name="Zhuang W."/>
            <person name="Wang G."/>
        </authorList>
    </citation>
    <scope>NUCLEOTIDE SEQUENCE [LARGE SCALE GENOMIC DNA]</scope>
    <source>
        <strain evidence="5">17621</strain>
    </source>
</reference>
<dbReference type="FunFam" id="2.60.120.1440:FF:000001">
    <property type="entry name" value="Putative anti-sigma factor"/>
    <property type="match status" value="1"/>
</dbReference>
<dbReference type="Pfam" id="PF04773">
    <property type="entry name" value="FecR"/>
    <property type="match status" value="1"/>
</dbReference>
<evidence type="ECO:0008006" key="6">
    <source>
        <dbReference type="Google" id="ProtNLM"/>
    </source>
</evidence>
<dbReference type="PANTHER" id="PTHR30273:SF2">
    <property type="entry name" value="PROTEIN FECR"/>
    <property type="match status" value="1"/>
</dbReference>
<dbReference type="GO" id="GO:0016989">
    <property type="term" value="F:sigma factor antagonist activity"/>
    <property type="evidence" value="ECO:0007669"/>
    <property type="project" value="TreeGrafter"/>
</dbReference>
<organism evidence="4 5">
    <name type="scientific">Niastella yeongjuensis</name>
    <dbReference type="NCBI Taxonomy" id="354355"/>
    <lineage>
        <taxon>Bacteria</taxon>
        <taxon>Pseudomonadati</taxon>
        <taxon>Bacteroidota</taxon>
        <taxon>Chitinophagia</taxon>
        <taxon>Chitinophagales</taxon>
        <taxon>Chitinophagaceae</taxon>
        <taxon>Niastella</taxon>
    </lineage>
</organism>
<evidence type="ECO:0000313" key="4">
    <source>
        <dbReference type="EMBL" id="OQP44434.1"/>
    </source>
</evidence>
<comment type="caution">
    <text evidence="4">The sequence shown here is derived from an EMBL/GenBank/DDBJ whole genome shotgun (WGS) entry which is preliminary data.</text>
</comment>
<feature type="transmembrane region" description="Helical" evidence="1">
    <location>
        <begin position="81"/>
        <end position="102"/>
    </location>
</feature>
<feature type="domain" description="Protein FecR C-terminal" evidence="3">
    <location>
        <begin position="320"/>
        <end position="386"/>
    </location>
</feature>
<keyword evidence="1" id="KW-1133">Transmembrane helix</keyword>
<dbReference type="Gene3D" id="2.60.120.1440">
    <property type="match status" value="1"/>
</dbReference>
<keyword evidence="1" id="KW-0812">Transmembrane</keyword>
<accession>A0A1V9EEP8</accession>
<dbReference type="EMBL" id="LVXG01000034">
    <property type="protein sequence ID" value="OQP44434.1"/>
    <property type="molecule type" value="Genomic_DNA"/>
</dbReference>
<sequence>MRNKVNTKIPEKLLTRYLAGRSSPAEEQLIGEWYASFEAEAPYFENENSEAAIDLKTGTKATIQSIIAREMKCILRVRKMIVYSSAAAAALVFLTVGLYWMFLQSSAGINKDMVKNVPAPVDTAIIPGANKAILTLADGKVIDLDKAGNGTIAKEGSIVVNKREDGRLEYQGTDNSPAYNILSTPKGGQYQIVLPDGTKVWLNAASSIKYPTVFMGNERNVEITGEAYFEVEKHAGMPFTVKMKNGAVVKVLGTHFNVNAYDDEESIKTTLLEGSVKITKDAASAILRPGEQVSIFQSSQLSQPIPVQTDEVMAWKNGLFQFNNVTIETVMKQVARWYDVQVVYVHDVSQDLFRGKIYRNAAINELLRVLELSGAHFTIEGKKIIVQ</sequence>
<dbReference type="OrthoDB" id="629393at2"/>
<evidence type="ECO:0000313" key="5">
    <source>
        <dbReference type="Proteomes" id="UP000192610"/>
    </source>
</evidence>
<dbReference type="Pfam" id="PF16344">
    <property type="entry name" value="FecR_C"/>
    <property type="match status" value="1"/>
</dbReference>
<dbReference type="AlphaFoldDB" id="A0A1V9EEP8"/>
<proteinExistence type="predicted"/>
<evidence type="ECO:0000259" key="2">
    <source>
        <dbReference type="Pfam" id="PF04773"/>
    </source>
</evidence>
<dbReference type="STRING" id="354355.SAMN05660816_03822"/>
<dbReference type="InterPro" id="IPR032508">
    <property type="entry name" value="FecR_C"/>
</dbReference>
<keyword evidence="1" id="KW-0472">Membrane</keyword>
<dbReference type="Gene3D" id="3.55.50.30">
    <property type="match status" value="1"/>
</dbReference>
<dbReference type="PANTHER" id="PTHR30273">
    <property type="entry name" value="PERIPLASMIC SIGNAL SENSOR AND SIGMA FACTOR ACTIVATOR FECR-RELATED"/>
    <property type="match status" value="1"/>
</dbReference>
<gene>
    <name evidence="4" type="ORF">A4H97_08620</name>
</gene>
<protein>
    <recommendedName>
        <fullName evidence="6">Iron dicitrate transport regulator FecR</fullName>
    </recommendedName>
</protein>
<dbReference type="Proteomes" id="UP000192610">
    <property type="component" value="Unassembled WGS sequence"/>
</dbReference>
<feature type="domain" description="FecR protein" evidence="2">
    <location>
        <begin position="182"/>
        <end position="277"/>
    </location>
</feature>